<dbReference type="Pfam" id="PF16344">
    <property type="entry name" value="FecR_C"/>
    <property type="match status" value="1"/>
</dbReference>
<organism evidence="4 5">
    <name type="scientific">Sunxiuqinia elliptica</name>
    <dbReference type="NCBI Taxonomy" id="655355"/>
    <lineage>
        <taxon>Bacteria</taxon>
        <taxon>Pseudomonadati</taxon>
        <taxon>Bacteroidota</taxon>
        <taxon>Bacteroidia</taxon>
        <taxon>Marinilabiliales</taxon>
        <taxon>Prolixibacteraceae</taxon>
        <taxon>Sunxiuqinia</taxon>
    </lineage>
</organism>
<feature type="domain" description="FecR protein" evidence="2">
    <location>
        <begin position="132"/>
        <end position="223"/>
    </location>
</feature>
<feature type="transmembrane region" description="Helical" evidence="1">
    <location>
        <begin position="95"/>
        <end position="116"/>
    </location>
</feature>
<dbReference type="Gene3D" id="2.60.120.1440">
    <property type="match status" value="1"/>
</dbReference>
<evidence type="ECO:0000259" key="2">
    <source>
        <dbReference type="Pfam" id="PF04773"/>
    </source>
</evidence>
<dbReference type="PANTHER" id="PTHR30273">
    <property type="entry name" value="PERIPLASMIC SIGNAL SENSOR AND SIGMA FACTOR ACTIVATOR FECR-RELATED"/>
    <property type="match status" value="1"/>
</dbReference>
<keyword evidence="1" id="KW-0812">Transmembrane</keyword>
<dbReference type="InterPro" id="IPR012373">
    <property type="entry name" value="Ferrdict_sens_TM"/>
</dbReference>
<proteinExistence type="predicted"/>
<dbReference type="InterPro" id="IPR032508">
    <property type="entry name" value="FecR_C"/>
</dbReference>
<dbReference type="AlphaFoldDB" id="A0A4R6GX34"/>
<comment type="caution">
    <text evidence="4">The sequence shown here is derived from an EMBL/GenBank/DDBJ whole genome shotgun (WGS) entry which is preliminary data.</text>
</comment>
<protein>
    <submittedName>
        <fullName evidence="4">FecR family protein</fullName>
    </submittedName>
</protein>
<dbReference type="Pfam" id="PF04773">
    <property type="entry name" value="FecR"/>
    <property type="match status" value="1"/>
</dbReference>
<dbReference type="Gene3D" id="3.55.50.30">
    <property type="match status" value="1"/>
</dbReference>
<dbReference type="EMBL" id="SNWI01000006">
    <property type="protein sequence ID" value="TDO00017.1"/>
    <property type="molecule type" value="Genomic_DNA"/>
</dbReference>
<dbReference type="InterPro" id="IPR006860">
    <property type="entry name" value="FecR"/>
</dbReference>
<accession>A0A4R6GX34</accession>
<evidence type="ECO:0000259" key="3">
    <source>
        <dbReference type="Pfam" id="PF16344"/>
    </source>
</evidence>
<evidence type="ECO:0000256" key="1">
    <source>
        <dbReference type="SAM" id="Phobius"/>
    </source>
</evidence>
<keyword evidence="1" id="KW-0472">Membrane</keyword>
<reference evidence="4 5" key="1">
    <citation type="submission" date="2019-03" db="EMBL/GenBank/DDBJ databases">
        <title>Freshwater and sediment microbial communities from various areas in North America, analyzing microbe dynamics in response to fracking.</title>
        <authorList>
            <person name="Lamendella R."/>
        </authorList>
    </citation>
    <scope>NUCLEOTIDE SEQUENCE [LARGE SCALE GENOMIC DNA]</scope>
    <source>
        <strain evidence="4 5">114D</strain>
    </source>
</reference>
<dbReference type="PIRSF" id="PIRSF018266">
    <property type="entry name" value="FecR"/>
    <property type="match status" value="1"/>
</dbReference>
<keyword evidence="1" id="KW-1133">Transmembrane helix</keyword>
<dbReference type="RefSeq" id="WP_133465552.1">
    <property type="nucleotide sequence ID" value="NZ_SNWI01000006.1"/>
</dbReference>
<evidence type="ECO:0000313" key="5">
    <source>
        <dbReference type="Proteomes" id="UP000294848"/>
    </source>
</evidence>
<gene>
    <name evidence="4" type="ORF">DET52_106229</name>
</gene>
<dbReference type="Proteomes" id="UP000294848">
    <property type="component" value="Unassembled WGS sequence"/>
</dbReference>
<dbReference type="OrthoDB" id="649666at2"/>
<name>A0A4R6GX34_9BACT</name>
<sequence length="354" mass="40600">MGNDEDIAMLLTDRKFQSKLKAWTSYNERQKENIYKAYNLSSKEFNKLFYLWNTLDFHVPERPSSEIESQLNHTLFKILAKDKKRRLFDTRFYKYFARIAAILIFPIIFYAGYLQLKTSNFNSSDQFVSVSSQLGTITELVLPDGSIAHLNAGSTISYPKTFSGRNRSVSISGEVYFEVVKNEAKPMLIDAGDLVVKVYGTSFNVNSFSDQNYTEVALVDGNISLLLKEGKIEGKDEYKIIPGQTATYNNQRKNLKVETGQIAYQTAWKDGVILFRNTHFQDVVSRLSRRFNVNIILKDQSLANISMDATFHNESLDEILRLLAISTPFHFYYAPVKQLPNGSFQKAKLFIEKK</sequence>
<evidence type="ECO:0000313" key="4">
    <source>
        <dbReference type="EMBL" id="TDO00017.1"/>
    </source>
</evidence>
<dbReference type="PANTHER" id="PTHR30273:SF2">
    <property type="entry name" value="PROTEIN FECR"/>
    <property type="match status" value="1"/>
</dbReference>
<feature type="domain" description="Protein FecR C-terminal" evidence="3">
    <location>
        <begin position="273"/>
        <end position="331"/>
    </location>
</feature>
<dbReference type="GO" id="GO:0016989">
    <property type="term" value="F:sigma factor antagonist activity"/>
    <property type="evidence" value="ECO:0007669"/>
    <property type="project" value="TreeGrafter"/>
</dbReference>